<keyword evidence="3" id="KW-1185">Reference proteome</keyword>
<protein>
    <submittedName>
        <fullName evidence="2">Uncharacterized protein</fullName>
    </submittedName>
</protein>
<evidence type="ECO:0000313" key="3">
    <source>
        <dbReference type="Proteomes" id="UP001467690"/>
    </source>
</evidence>
<gene>
    <name evidence="2" type="ORF">ABS311_07235</name>
</gene>
<proteinExistence type="predicted"/>
<dbReference type="RefSeq" id="WP_350401261.1">
    <property type="nucleotide sequence ID" value="NZ_JBELOE010000143.1"/>
</dbReference>
<evidence type="ECO:0000256" key="1">
    <source>
        <dbReference type="SAM" id="Phobius"/>
    </source>
</evidence>
<keyword evidence="1" id="KW-0812">Transmembrane</keyword>
<name>A0ABV1RFG6_9ALTE</name>
<keyword evidence="1" id="KW-1133">Transmembrane helix</keyword>
<organism evidence="2 3">
    <name type="scientific">Catenovulum sediminis</name>
    <dbReference type="NCBI Taxonomy" id="1740262"/>
    <lineage>
        <taxon>Bacteria</taxon>
        <taxon>Pseudomonadati</taxon>
        <taxon>Pseudomonadota</taxon>
        <taxon>Gammaproteobacteria</taxon>
        <taxon>Alteromonadales</taxon>
        <taxon>Alteromonadaceae</taxon>
        <taxon>Catenovulum</taxon>
    </lineage>
</organism>
<evidence type="ECO:0000313" key="2">
    <source>
        <dbReference type="EMBL" id="MER2491673.1"/>
    </source>
</evidence>
<reference evidence="2 3" key="1">
    <citation type="submission" date="2024-06" db="EMBL/GenBank/DDBJ databases">
        <authorList>
            <person name="Chen R.Y."/>
        </authorList>
    </citation>
    <scope>NUCLEOTIDE SEQUENCE [LARGE SCALE GENOMIC DNA]</scope>
    <source>
        <strain evidence="2 3">D2</strain>
    </source>
</reference>
<dbReference type="Proteomes" id="UP001467690">
    <property type="component" value="Unassembled WGS sequence"/>
</dbReference>
<feature type="transmembrane region" description="Helical" evidence="1">
    <location>
        <begin position="45"/>
        <end position="64"/>
    </location>
</feature>
<accession>A0ABV1RFG6</accession>
<keyword evidence="1" id="KW-0472">Membrane</keyword>
<sequence>MEAYLLGCVLSDMQLLSNIGLIVAYLFPVFFILKDNSTKGHEKNIWLIGVMLFSWFIFAVYLLVVPKVLDNLLNRAFPDYLYRKP</sequence>
<feature type="transmembrane region" description="Helical" evidence="1">
    <location>
        <begin position="15"/>
        <end position="33"/>
    </location>
</feature>
<comment type="caution">
    <text evidence="2">The sequence shown here is derived from an EMBL/GenBank/DDBJ whole genome shotgun (WGS) entry which is preliminary data.</text>
</comment>
<dbReference type="EMBL" id="JBELOE010000143">
    <property type="protein sequence ID" value="MER2491673.1"/>
    <property type="molecule type" value="Genomic_DNA"/>
</dbReference>